<keyword evidence="3" id="KW-1185">Reference proteome</keyword>
<reference evidence="2" key="1">
    <citation type="journal article" date="2020" name="Stud. Mycol.">
        <title>101 Dothideomycetes genomes: a test case for predicting lifestyles and emergence of pathogens.</title>
        <authorList>
            <person name="Haridas S."/>
            <person name="Albert R."/>
            <person name="Binder M."/>
            <person name="Bloem J."/>
            <person name="Labutti K."/>
            <person name="Salamov A."/>
            <person name="Andreopoulos B."/>
            <person name="Baker S."/>
            <person name="Barry K."/>
            <person name="Bills G."/>
            <person name="Bluhm B."/>
            <person name="Cannon C."/>
            <person name="Castanera R."/>
            <person name="Culley D."/>
            <person name="Daum C."/>
            <person name="Ezra D."/>
            <person name="Gonzalez J."/>
            <person name="Henrissat B."/>
            <person name="Kuo A."/>
            <person name="Liang C."/>
            <person name="Lipzen A."/>
            <person name="Lutzoni F."/>
            <person name="Magnuson J."/>
            <person name="Mondo S."/>
            <person name="Nolan M."/>
            <person name="Ohm R."/>
            <person name="Pangilinan J."/>
            <person name="Park H.-J."/>
            <person name="Ramirez L."/>
            <person name="Alfaro M."/>
            <person name="Sun H."/>
            <person name="Tritt A."/>
            <person name="Yoshinaga Y."/>
            <person name="Zwiers L.-H."/>
            <person name="Turgeon B."/>
            <person name="Goodwin S."/>
            <person name="Spatafora J."/>
            <person name="Crous P."/>
            <person name="Grigoriev I."/>
        </authorList>
    </citation>
    <scope>NUCLEOTIDE SEQUENCE</scope>
    <source>
        <strain evidence="2">CBS 119687</strain>
    </source>
</reference>
<accession>A0A6A6AFC9</accession>
<evidence type="ECO:0000256" key="1">
    <source>
        <dbReference type="SAM" id="MobiDB-lite"/>
    </source>
</evidence>
<dbReference type="OrthoDB" id="5389734at2759"/>
<feature type="region of interest" description="Disordered" evidence="1">
    <location>
        <begin position="266"/>
        <end position="304"/>
    </location>
</feature>
<organism evidence="2 3">
    <name type="scientific">Dothidotthia symphoricarpi CBS 119687</name>
    <dbReference type="NCBI Taxonomy" id="1392245"/>
    <lineage>
        <taxon>Eukaryota</taxon>
        <taxon>Fungi</taxon>
        <taxon>Dikarya</taxon>
        <taxon>Ascomycota</taxon>
        <taxon>Pezizomycotina</taxon>
        <taxon>Dothideomycetes</taxon>
        <taxon>Pleosporomycetidae</taxon>
        <taxon>Pleosporales</taxon>
        <taxon>Dothidotthiaceae</taxon>
        <taxon>Dothidotthia</taxon>
    </lineage>
</organism>
<dbReference type="EMBL" id="ML977505">
    <property type="protein sequence ID" value="KAF2129738.1"/>
    <property type="molecule type" value="Genomic_DNA"/>
</dbReference>
<evidence type="ECO:0000313" key="2">
    <source>
        <dbReference type="EMBL" id="KAF2129738.1"/>
    </source>
</evidence>
<feature type="region of interest" description="Disordered" evidence="1">
    <location>
        <begin position="452"/>
        <end position="545"/>
    </location>
</feature>
<feature type="compositionally biased region" description="Low complexity" evidence="1">
    <location>
        <begin position="470"/>
        <end position="484"/>
    </location>
</feature>
<dbReference type="GeneID" id="54411885"/>
<feature type="compositionally biased region" description="Polar residues" evidence="1">
    <location>
        <begin position="393"/>
        <end position="423"/>
    </location>
</feature>
<feature type="compositionally biased region" description="Polar residues" evidence="1">
    <location>
        <begin position="487"/>
        <end position="512"/>
    </location>
</feature>
<dbReference type="Proteomes" id="UP000799771">
    <property type="component" value="Unassembled WGS sequence"/>
</dbReference>
<dbReference type="RefSeq" id="XP_033524125.1">
    <property type="nucleotide sequence ID" value="XM_033671453.1"/>
</dbReference>
<feature type="compositionally biased region" description="Basic and acidic residues" evidence="1">
    <location>
        <begin position="375"/>
        <end position="387"/>
    </location>
</feature>
<protein>
    <recommendedName>
        <fullName evidence="4">Karyogamy protein</fullName>
    </recommendedName>
</protein>
<feature type="region of interest" description="Disordered" evidence="1">
    <location>
        <begin position="375"/>
        <end position="431"/>
    </location>
</feature>
<name>A0A6A6AFC9_9PLEO</name>
<proteinExistence type="predicted"/>
<gene>
    <name evidence="2" type="ORF">P153DRAFT_396086</name>
</gene>
<evidence type="ECO:0000313" key="3">
    <source>
        <dbReference type="Proteomes" id="UP000799771"/>
    </source>
</evidence>
<evidence type="ECO:0008006" key="4">
    <source>
        <dbReference type="Google" id="ProtNLM"/>
    </source>
</evidence>
<sequence>MTTSPIHPLADMQAAFEESMQDATGQTGFVPLAVPNKSIKARQQLLCRDDDAKELAWNPTYACHWRHHPRGRFHPLLKTTAQIVFGVHLLHQHLEKSIADVADILLKHVNELDCFLQRANDDMDASLKDMLFRRKCLQVPMEHVNEFDRLLEDPNYRAQLLDGNVTIERTMTRMSTLIDDYLVDMSTFRDAVQTLDAYLLDIGQEWTHVNDDVARIYSAMRGNTRGWSQFLQSLAAKIEKLGVVLVQVSSYCNEIEKRCGAASRRDLMATRTSSRNSSNSRDNGRSMRNFANNKPLPTVPSERPPFMTPSANSSAILSDAPSGLRHSTIRAIPQTQAEYARRCDVAGTPKRSQDSASSSAACSIVNIGVQRRNDAAKPEHIVQERGRAAPQTARRTSQLSGHQRVIVTQESTPAQTHPSGAQQQRDRSPVMACKDSAYSSVSGVSVASPLQHPAFSPPSQTQPQFGLFPSSSISSNHRPNSSLSVRPGSNSSTTALPTYTPERSTTSLSSPETGGKRLSRRSSLTSLKQLFSKKKRGKTMGAILE</sequence>
<dbReference type="AlphaFoldDB" id="A0A6A6AFC9"/>
<feature type="compositionally biased region" description="Low complexity" evidence="1">
    <location>
        <begin position="273"/>
        <end position="289"/>
    </location>
</feature>